<feature type="chain" id="PRO_5040851157" description="TrbC/VIRB2 family protein" evidence="2">
    <location>
        <begin position="29"/>
        <end position="113"/>
    </location>
</feature>
<dbReference type="AlphaFoldDB" id="A0A9W5UUQ7"/>
<keyword evidence="2" id="KW-0732">Signal</keyword>
<evidence type="ECO:0000256" key="2">
    <source>
        <dbReference type="SAM" id="SignalP"/>
    </source>
</evidence>
<dbReference type="Pfam" id="PF18895">
    <property type="entry name" value="T4SS_pilin"/>
    <property type="match status" value="1"/>
</dbReference>
<dbReference type="RefSeq" id="WP_093408115.1">
    <property type="nucleotide sequence ID" value="NZ_BOPD01000026.1"/>
</dbReference>
<keyword evidence="1" id="KW-0812">Transmembrane</keyword>
<protein>
    <recommendedName>
        <fullName evidence="5">TrbC/VIRB2 family protein</fullName>
    </recommendedName>
</protein>
<comment type="caution">
    <text evidence="3">The sequence shown here is derived from an EMBL/GenBank/DDBJ whole genome shotgun (WGS) entry which is preliminary data.</text>
</comment>
<keyword evidence="1" id="KW-0472">Membrane</keyword>
<dbReference type="Proteomes" id="UP000607311">
    <property type="component" value="Unassembled WGS sequence"/>
</dbReference>
<sequence>MRRVLSRLFLSTTIVAAVIAGTAGAAQAGPPELLAVNSLDTVINNLIAWIVGILVGVATLFLTYGGALYLMAGGDPGQVEKAKGALKGAATGYGLAVLAPVLMSILRGILGTN</sequence>
<feature type="transmembrane region" description="Helical" evidence="1">
    <location>
        <begin position="47"/>
        <end position="70"/>
    </location>
</feature>
<evidence type="ECO:0000313" key="3">
    <source>
        <dbReference type="EMBL" id="GIJ35019.1"/>
    </source>
</evidence>
<accession>A0A9W5UUQ7</accession>
<keyword evidence="4" id="KW-1185">Reference proteome</keyword>
<evidence type="ECO:0000313" key="4">
    <source>
        <dbReference type="Proteomes" id="UP000607311"/>
    </source>
</evidence>
<evidence type="ECO:0008006" key="5">
    <source>
        <dbReference type="Google" id="ProtNLM"/>
    </source>
</evidence>
<dbReference type="InterPro" id="IPR043993">
    <property type="entry name" value="T4SS_pilin"/>
</dbReference>
<keyword evidence="1" id="KW-1133">Transmembrane helix</keyword>
<dbReference type="EMBL" id="BOPD01000026">
    <property type="protein sequence ID" value="GIJ35019.1"/>
    <property type="molecule type" value="Genomic_DNA"/>
</dbReference>
<feature type="signal peptide" evidence="2">
    <location>
        <begin position="1"/>
        <end position="28"/>
    </location>
</feature>
<evidence type="ECO:0000256" key="1">
    <source>
        <dbReference type="SAM" id="Phobius"/>
    </source>
</evidence>
<dbReference type="OrthoDB" id="4566527at2"/>
<proteinExistence type="predicted"/>
<gene>
    <name evidence="3" type="ORF">Vse01_41670</name>
</gene>
<name>A0A9W5UUQ7_9ACTN</name>
<reference evidence="3" key="1">
    <citation type="submission" date="2021-01" db="EMBL/GenBank/DDBJ databases">
        <title>Whole genome shotgun sequence of Verrucosispora sediminis NBRC 107745.</title>
        <authorList>
            <person name="Komaki H."/>
            <person name="Tamura T."/>
        </authorList>
    </citation>
    <scope>NUCLEOTIDE SEQUENCE</scope>
    <source>
        <strain evidence="3">NBRC 107745</strain>
    </source>
</reference>
<organism evidence="3 4">
    <name type="scientific">Micromonospora sediminimaris</name>
    <dbReference type="NCBI Taxonomy" id="547162"/>
    <lineage>
        <taxon>Bacteria</taxon>
        <taxon>Bacillati</taxon>
        <taxon>Actinomycetota</taxon>
        <taxon>Actinomycetes</taxon>
        <taxon>Micromonosporales</taxon>
        <taxon>Micromonosporaceae</taxon>
        <taxon>Micromonospora</taxon>
    </lineage>
</organism>
<feature type="transmembrane region" description="Helical" evidence="1">
    <location>
        <begin position="90"/>
        <end position="110"/>
    </location>
</feature>